<keyword evidence="4" id="KW-1185">Reference proteome</keyword>
<dbReference type="RefSeq" id="WP_088712412.1">
    <property type="nucleotide sequence ID" value="NZ_NFZT01000001.1"/>
</dbReference>
<dbReference type="InterPro" id="IPR002656">
    <property type="entry name" value="Acyl_transf_3_dom"/>
</dbReference>
<dbReference type="GO" id="GO:0016020">
    <property type="term" value="C:membrane"/>
    <property type="evidence" value="ECO:0007669"/>
    <property type="project" value="TreeGrafter"/>
</dbReference>
<accession>A0A219B5K6</accession>
<dbReference type="AlphaFoldDB" id="A0A219B5K6"/>
<dbReference type="Pfam" id="PF01757">
    <property type="entry name" value="Acyl_transf_3"/>
    <property type="match status" value="1"/>
</dbReference>
<dbReference type="PANTHER" id="PTHR23028:SF53">
    <property type="entry name" value="ACYL_TRANSF_3 DOMAIN-CONTAINING PROTEIN"/>
    <property type="match status" value="1"/>
</dbReference>
<reference evidence="4" key="1">
    <citation type="submission" date="2017-05" db="EMBL/GenBank/DDBJ databases">
        <authorList>
            <person name="Lin X."/>
        </authorList>
    </citation>
    <scope>NUCLEOTIDE SEQUENCE [LARGE SCALE GENOMIC DNA]</scope>
    <source>
        <strain evidence="4">JLT2012</strain>
    </source>
</reference>
<feature type="transmembrane region" description="Helical" evidence="1">
    <location>
        <begin position="224"/>
        <end position="245"/>
    </location>
</feature>
<dbReference type="InterPro" id="IPR050879">
    <property type="entry name" value="Acyltransferase_3"/>
</dbReference>
<keyword evidence="1" id="KW-0472">Membrane</keyword>
<evidence type="ECO:0000313" key="4">
    <source>
        <dbReference type="Proteomes" id="UP000198462"/>
    </source>
</evidence>
<dbReference type="OrthoDB" id="9796461at2"/>
<dbReference type="Proteomes" id="UP000198462">
    <property type="component" value="Unassembled WGS sequence"/>
</dbReference>
<evidence type="ECO:0000256" key="1">
    <source>
        <dbReference type="SAM" id="Phobius"/>
    </source>
</evidence>
<organism evidence="3 4">
    <name type="scientific">Pacificimonas flava</name>
    <dbReference type="NCBI Taxonomy" id="1234595"/>
    <lineage>
        <taxon>Bacteria</taxon>
        <taxon>Pseudomonadati</taxon>
        <taxon>Pseudomonadota</taxon>
        <taxon>Alphaproteobacteria</taxon>
        <taxon>Sphingomonadales</taxon>
        <taxon>Sphingosinicellaceae</taxon>
        <taxon>Pacificimonas</taxon>
    </lineage>
</organism>
<evidence type="ECO:0000259" key="2">
    <source>
        <dbReference type="Pfam" id="PF01757"/>
    </source>
</evidence>
<keyword evidence="1" id="KW-1133">Transmembrane helix</keyword>
<protein>
    <recommendedName>
        <fullName evidence="2">Acyltransferase 3 domain-containing protein</fullName>
    </recommendedName>
</protein>
<proteinExistence type="predicted"/>
<feature type="transmembrane region" description="Helical" evidence="1">
    <location>
        <begin position="53"/>
        <end position="76"/>
    </location>
</feature>
<evidence type="ECO:0000313" key="3">
    <source>
        <dbReference type="EMBL" id="OWV33637.1"/>
    </source>
</evidence>
<dbReference type="GO" id="GO:0016747">
    <property type="term" value="F:acyltransferase activity, transferring groups other than amino-acyl groups"/>
    <property type="evidence" value="ECO:0007669"/>
    <property type="project" value="InterPro"/>
</dbReference>
<feature type="transmembrane region" description="Helical" evidence="1">
    <location>
        <begin position="332"/>
        <end position="352"/>
    </location>
</feature>
<dbReference type="EMBL" id="NFZT01000001">
    <property type="protein sequence ID" value="OWV33637.1"/>
    <property type="molecule type" value="Genomic_DNA"/>
</dbReference>
<gene>
    <name evidence="3" type="ORF">B5C34_09305</name>
</gene>
<name>A0A219B5K6_9SPHN</name>
<dbReference type="GO" id="GO:0009103">
    <property type="term" value="P:lipopolysaccharide biosynthetic process"/>
    <property type="evidence" value="ECO:0007669"/>
    <property type="project" value="TreeGrafter"/>
</dbReference>
<comment type="caution">
    <text evidence="3">The sequence shown here is derived from an EMBL/GenBank/DDBJ whole genome shotgun (WGS) entry which is preliminary data.</text>
</comment>
<sequence length="369" mass="39965">MASTPDARAAAARVAAPVTIQPGLSLLLDAVRFAAALTVCVGHLSGAWLTGGYLWPAGFGLQAAVMVFFVLSGFVIAATTNSQAGPRPYSAARVSRLWSVVIPALVVTFACDMIGLRLFPEVYLSDHVPSTKLDDLRPHILSLLHLQGSWPFHSLPHFPGTNGPFWSLSYEAAYYALFGILLFLKGWRRLALTAVILLLAGPYILILAPLWFAGAALWYWRDRIGNAAATLMIAVGLALWVQFFREIEAIRMFDEALPFPRLTERYTAGVATVLLIGGAQVVVARFDPPRRFIRWTRTVADHTFELYLLHLPVGILAAAASPFPMGSGRHVLFVYLAVAATVVAAGGLSAPLRRRLRSRLDAPAGPVAA</sequence>
<feature type="transmembrane region" description="Helical" evidence="1">
    <location>
        <begin position="191"/>
        <end position="212"/>
    </location>
</feature>
<keyword evidence="1" id="KW-0812">Transmembrane</keyword>
<feature type="domain" description="Acyltransferase 3" evidence="2">
    <location>
        <begin position="28"/>
        <end position="344"/>
    </location>
</feature>
<feature type="transmembrane region" description="Helical" evidence="1">
    <location>
        <begin position="306"/>
        <end position="325"/>
    </location>
</feature>
<dbReference type="PANTHER" id="PTHR23028">
    <property type="entry name" value="ACETYLTRANSFERASE"/>
    <property type="match status" value="1"/>
</dbReference>
<feature type="transmembrane region" description="Helical" evidence="1">
    <location>
        <begin position="97"/>
        <end position="119"/>
    </location>
</feature>
<feature type="transmembrane region" description="Helical" evidence="1">
    <location>
        <begin position="165"/>
        <end position="184"/>
    </location>
</feature>